<proteinExistence type="predicted"/>
<sequence length="134" mass="14728">MSNQLSGFNFEPAPKKQEKLIVEGVHISVYADFIARGQDKGVEQIGASMLRMTQDDASTDAAKQKRKNMGLYVATLLRLHVDQNLSGNYTPASRLCMSIDVQHGEAFPAPKAMTQRTKDIAGACQFISALWPTL</sequence>
<name>A0A2I7IGJ0_9RHOB</name>
<reference evidence="1 2" key="1">
    <citation type="journal article" date="2017" name="Front. Microbiol.">
        <title>Phaeobacter piscinae sp. nov., a species of the Roseobacter group and potential aquaculture probiont.</title>
        <authorList>
            <person name="Sonnenschein E.C."/>
            <person name="Phippen C.B.W."/>
            <person name="Nielsen K.F."/>
            <person name="Mateiu R.V."/>
            <person name="Melchiorsen J."/>
            <person name="Gram L."/>
            <person name="Overmann J."/>
            <person name="Freese H.M."/>
        </authorList>
    </citation>
    <scope>NUCLEOTIDE SEQUENCE [LARGE SCALE GENOMIC DNA]</scope>
    <source>
        <strain evidence="1 2">P88</strain>
    </source>
</reference>
<dbReference type="Proteomes" id="UP000236447">
    <property type="component" value="Chromosome"/>
</dbReference>
<protein>
    <submittedName>
        <fullName evidence="1">Uncharacterized protein</fullName>
    </submittedName>
</protein>
<organism evidence="1 2">
    <name type="scientific">Phaeobacter inhibens</name>
    <dbReference type="NCBI Taxonomy" id="221822"/>
    <lineage>
        <taxon>Bacteria</taxon>
        <taxon>Pseudomonadati</taxon>
        <taxon>Pseudomonadota</taxon>
        <taxon>Alphaproteobacteria</taxon>
        <taxon>Rhodobacterales</taxon>
        <taxon>Roseobacteraceae</taxon>
        <taxon>Phaeobacter</taxon>
    </lineage>
</organism>
<dbReference type="AlphaFoldDB" id="A0A2I7IGJ0"/>
<accession>A0A2I7IGJ0</accession>
<dbReference type="EMBL" id="CP010725">
    <property type="protein sequence ID" value="AUQ97908.1"/>
    <property type="molecule type" value="Genomic_DNA"/>
</dbReference>
<reference evidence="1 2" key="2">
    <citation type="journal article" date="2017" name="Genome Biol. Evol.">
        <title>Trajectories and Drivers of Genome Evolution in Surface-Associated Marine Phaeobacter.</title>
        <authorList>
            <person name="Freese H.M."/>
            <person name="Sikorski J."/>
            <person name="Bunk B."/>
            <person name="Scheuner C."/>
            <person name="Meier-Kolthoff J.P."/>
            <person name="Sproer C."/>
            <person name="Gram L."/>
            <person name="Overmann J."/>
        </authorList>
    </citation>
    <scope>NUCLEOTIDE SEQUENCE [LARGE SCALE GENOMIC DNA]</scope>
    <source>
        <strain evidence="1 2">P88</strain>
    </source>
</reference>
<gene>
    <name evidence="1" type="ORF">PhaeoP88_00511</name>
</gene>
<evidence type="ECO:0000313" key="1">
    <source>
        <dbReference type="EMBL" id="AUQ97908.1"/>
    </source>
</evidence>
<evidence type="ECO:0000313" key="2">
    <source>
        <dbReference type="Proteomes" id="UP000236447"/>
    </source>
</evidence>